<keyword evidence="6 8" id="KW-0539">Nucleus</keyword>
<evidence type="ECO:0000256" key="8">
    <source>
        <dbReference type="RuleBase" id="RU364135"/>
    </source>
</evidence>
<dbReference type="PROSITE" id="PS50102">
    <property type="entry name" value="RRM"/>
    <property type="match status" value="2"/>
</dbReference>
<dbReference type="GO" id="GO:0006397">
    <property type="term" value="P:mRNA processing"/>
    <property type="evidence" value="ECO:0007669"/>
    <property type="project" value="UniProtKB-KW"/>
</dbReference>
<accession>A0A6L2PJM4</accession>
<comment type="caution">
    <text evidence="10">The sequence shown here is derived from an EMBL/GenBank/DDBJ whole genome shotgun (WGS) entry which is preliminary data.</text>
</comment>
<keyword evidence="2 8" id="KW-0507">mRNA processing</keyword>
<dbReference type="EMBL" id="BLKM01000389">
    <property type="protein sequence ID" value="GFG32791.1"/>
    <property type="molecule type" value="Genomic_DNA"/>
</dbReference>
<sequence length="397" mass="43288">MTPFSLQAAEREPMPTFTCMALFAGRICVLSTNLVGRKRIVIETKTAGADLGHVNTENDHGHVAVIKGQDHAVERDEEIKEADLESLSTVTVLSYSSPSKKDKRSRRRKPSLYWDVPPPGFEHITPLQYKAMQAAGQIPANIVADTPQAAVPVVGSTITRQARRLYVGNIPFGVTEEEMMEFFNQQMHLSGLAQAAGNPVLACQINLDKNFAFLEFRSIDETTQAMAFDGINFKGQSLKIRRPHDYQPMPGMSENPSVNVPGMFPDSPHKIFIGGLPNYLNEDQVKELLMSFGQLRAFNLVKDSATGLSKGYAFCEYADVTMTDQAIAGLNGMQLGDKKLIVQRASVGAKNAQIGQQAPVQIQVPGLTMVGGAGPATEVSVLRVSSGRHSPLKTYIL</sequence>
<dbReference type="SMART" id="SM00360">
    <property type="entry name" value="RRM"/>
    <property type="match status" value="2"/>
</dbReference>
<evidence type="ECO:0000259" key="9">
    <source>
        <dbReference type="PROSITE" id="PS50102"/>
    </source>
</evidence>
<comment type="subcellular location">
    <subcellularLocation>
        <location evidence="1 8">Nucleus</location>
    </subcellularLocation>
</comment>
<evidence type="ECO:0000256" key="5">
    <source>
        <dbReference type="ARBA" id="ARBA00023187"/>
    </source>
</evidence>
<gene>
    <name evidence="10" type="ORF">Cfor_06308</name>
</gene>
<comment type="function">
    <text evidence="8">Necessary for the splicing of pre-mRNA.</text>
</comment>
<comment type="similarity">
    <text evidence="8">Belongs to the splicing factor SR family.</text>
</comment>
<evidence type="ECO:0000256" key="1">
    <source>
        <dbReference type="ARBA" id="ARBA00004123"/>
    </source>
</evidence>
<dbReference type="AlphaFoldDB" id="A0A6L2PJM4"/>
<dbReference type="PANTHER" id="PTHR23139">
    <property type="entry name" value="RNA-BINDING PROTEIN"/>
    <property type="match status" value="1"/>
</dbReference>
<dbReference type="InterPro" id="IPR000504">
    <property type="entry name" value="RRM_dom"/>
</dbReference>
<evidence type="ECO:0000256" key="6">
    <source>
        <dbReference type="ARBA" id="ARBA00023242"/>
    </source>
</evidence>
<dbReference type="InParanoid" id="A0A6L2PJM4"/>
<organism evidence="10 11">
    <name type="scientific">Coptotermes formosanus</name>
    <name type="common">Formosan subterranean termite</name>
    <dbReference type="NCBI Taxonomy" id="36987"/>
    <lineage>
        <taxon>Eukaryota</taxon>
        <taxon>Metazoa</taxon>
        <taxon>Ecdysozoa</taxon>
        <taxon>Arthropoda</taxon>
        <taxon>Hexapoda</taxon>
        <taxon>Insecta</taxon>
        <taxon>Pterygota</taxon>
        <taxon>Neoptera</taxon>
        <taxon>Polyneoptera</taxon>
        <taxon>Dictyoptera</taxon>
        <taxon>Blattodea</taxon>
        <taxon>Blattoidea</taxon>
        <taxon>Termitoidae</taxon>
        <taxon>Rhinotermitidae</taxon>
        <taxon>Coptotermes</taxon>
    </lineage>
</organism>
<evidence type="ECO:0000313" key="11">
    <source>
        <dbReference type="Proteomes" id="UP000502823"/>
    </source>
</evidence>
<evidence type="ECO:0000256" key="3">
    <source>
        <dbReference type="ARBA" id="ARBA00022737"/>
    </source>
</evidence>
<reference evidence="11" key="1">
    <citation type="submission" date="2020-01" db="EMBL/GenBank/DDBJ databases">
        <title>Draft genome sequence of the Termite Coptotermes fromosanus.</title>
        <authorList>
            <person name="Itakura S."/>
            <person name="Yosikawa Y."/>
            <person name="Umezawa K."/>
        </authorList>
    </citation>
    <scope>NUCLEOTIDE SEQUENCE [LARGE SCALE GENOMIC DNA]</scope>
</reference>
<feature type="domain" description="RRM" evidence="9">
    <location>
        <begin position="163"/>
        <end position="245"/>
    </location>
</feature>
<dbReference type="InterPro" id="IPR006529">
    <property type="entry name" value="U2AF_lg"/>
</dbReference>
<dbReference type="InterPro" id="IPR012677">
    <property type="entry name" value="Nucleotide-bd_a/b_plait_sf"/>
</dbReference>
<keyword evidence="5 8" id="KW-0508">mRNA splicing</keyword>
<dbReference type="Proteomes" id="UP000502823">
    <property type="component" value="Unassembled WGS sequence"/>
</dbReference>
<keyword evidence="3" id="KW-0677">Repeat</keyword>
<feature type="domain" description="RRM" evidence="9">
    <location>
        <begin position="269"/>
        <end position="347"/>
    </location>
</feature>
<dbReference type="InterPro" id="IPR035979">
    <property type="entry name" value="RBD_domain_sf"/>
</dbReference>
<dbReference type="Pfam" id="PF00076">
    <property type="entry name" value="RRM_1"/>
    <property type="match status" value="2"/>
</dbReference>
<evidence type="ECO:0000256" key="7">
    <source>
        <dbReference type="PROSITE-ProRule" id="PRU00176"/>
    </source>
</evidence>
<protein>
    <recommendedName>
        <fullName evidence="8">Splicing factor U2AF subunit</fullName>
    </recommendedName>
    <alternativeName>
        <fullName evidence="8">U2 snRNP auxiliary factor large subunit</fullName>
    </alternativeName>
</protein>
<dbReference type="Gene3D" id="3.30.70.330">
    <property type="match status" value="2"/>
</dbReference>
<dbReference type="SUPFAM" id="SSF54928">
    <property type="entry name" value="RNA-binding domain, RBD"/>
    <property type="match status" value="2"/>
</dbReference>
<dbReference type="OrthoDB" id="10266058at2759"/>
<dbReference type="GO" id="GO:0005634">
    <property type="term" value="C:nucleus"/>
    <property type="evidence" value="ECO:0007669"/>
    <property type="project" value="UniProtKB-SubCell"/>
</dbReference>
<dbReference type="FunFam" id="3.30.70.330:FF:000074">
    <property type="entry name" value="U2 snRNP auxiliary factor large subunit"/>
    <property type="match status" value="1"/>
</dbReference>
<dbReference type="CDD" id="cd12231">
    <property type="entry name" value="RRM2_U2AF65"/>
    <property type="match status" value="1"/>
</dbReference>
<dbReference type="NCBIfam" id="TIGR01642">
    <property type="entry name" value="U2AF_lg"/>
    <property type="match status" value="1"/>
</dbReference>
<dbReference type="CDD" id="cd12230">
    <property type="entry name" value="RRM1_U2AF65"/>
    <property type="match status" value="1"/>
</dbReference>
<dbReference type="GO" id="GO:0008380">
    <property type="term" value="P:RNA splicing"/>
    <property type="evidence" value="ECO:0007669"/>
    <property type="project" value="UniProtKB-KW"/>
</dbReference>
<evidence type="ECO:0000256" key="4">
    <source>
        <dbReference type="ARBA" id="ARBA00022884"/>
    </source>
</evidence>
<dbReference type="FunCoup" id="A0A6L2PJM4">
    <property type="interactions" value="2031"/>
</dbReference>
<proteinExistence type="inferred from homology"/>
<evidence type="ECO:0000256" key="2">
    <source>
        <dbReference type="ARBA" id="ARBA00022664"/>
    </source>
</evidence>
<keyword evidence="4 7" id="KW-0694">RNA-binding</keyword>
<evidence type="ECO:0000313" key="10">
    <source>
        <dbReference type="EMBL" id="GFG32791.1"/>
    </source>
</evidence>
<name>A0A6L2PJM4_COPFO</name>
<dbReference type="GO" id="GO:0003723">
    <property type="term" value="F:RNA binding"/>
    <property type="evidence" value="ECO:0007669"/>
    <property type="project" value="UniProtKB-UniRule"/>
</dbReference>
<keyword evidence="11" id="KW-1185">Reference proteome</keyword>